<evidence type="ECO:0000256" key="1">
    <source>
        <dbReference type="ARBA" id="ARBA00010609"/>
    </source>
</evidence>
<evidence type="ECO:0000256" key="4">
    <source>
        <dbReference type="SAM" id="MobiDB-lite"/>
    </source>
</evidence>
<dbReference type="EMBL" id="CP111023">
    <property type="protein sequence ID" value="WAR21444.1"/>
    <property type="molecule type" value="Genomic_DNA"/>
</dbReference>
<dbReference type="SUPFAM" id="SSF49503">
    <property type="entry name" value="Cupredoxins"/>
    <property type="match status" value="6"/>
</dbReference>
<keyword evidence="8" id="KW-1185">Reference proteome</keyword>
<dbReference type="PROSITE" id="PS00079">
    <property type="entry name" value="MULTICOPPER_OXIDASE1"/>
    <property type="match status" value="2"/>
</dbReference>
<evidence type="ECO:0000313" key="8">
    <source>
        <dbReference type="Proteomes" id="UP001164746"/>
    </source>
</evidence>
<keyword evidence="3" id="KW-0560">Oxidoreductase</keyword>
<feature type="compositionally biased region" description="Polar residues" evidence="4">
    <location>
        <begin position="991"/>
        <end position="1000"/>
    </location>
</feature>
<reference evidence="7" key="1">
    <citation type="submission" date="2022-11" db="EMBL/GenBank/DDBJ databases">
        <title>Centuries of genome instability and evolution in soft-shell clam transmissible cancer (bioRxiv).</title>
        <authorList>
            <person name="Hart S.F.M."/>
            <person name="Yonemitsu M.A."/>
            <person name="Giersch R.M."/>
            <person name="Beal B.F."/>
            <person name="Arriagada G."/>
            <person name="Davis B.W."/>
            <person name="Ostrander E.A."/>
            <person name="Goff S.P."/>
            <person name="Metzger M.J."/>
        </authorList>
    </citation>
    <scope>NUCLEOTIDE SEQUENCE</scope>
    <source>
        <strain evidence="7">MELC-2E11</strain>
        <tissue evidence="7">Siphon/mantle</tissue>
    </source>
</reference>
<gene>
    <name evidence="7" type="ORF">MAR_015418</name>
</gene>
<accession>A0ABY7FJU6</accession>
<evidence type="ECO:0000259" key="5">
    <source>
        <dbReference type="Pfam" id="PF07731"/>
    </source>
</evidence>
<dbReference type="InterPro" id="IPR008972">
    <property type="entry name" value="Cupredoxin"/>
</dbReference>
<dbReference type="InterPro" id="IPR002355">
    <property type="entry name" value="Cu_oxidase_Cu_BS"/>
</dbReference>
<dbReference type="Proteomes" id="UP001164746">
    <property type="component" value="Chromosome 12"/>
</dbReference>
<dbReference type="PANTHER" id="PTHR11709">
    <property type="entry name" value="MULTI-COPPER OXIDASE"/>
    <property type="match status" value="1"/>
</dbReference>
<dbReference type="Gene3D" id="2.60.40.420">
    <property type="entry name" value="Cupredoxins - blue copper proteins"/>
    <property type="match status" value="5"/>
</dbReference>
<dbReference type="PROSITE" id="PS00080">
    <property type="entry name" value="MULTICOPPER_OXIDASE2"/>
    <property type="match status" value="1"/>
</dbReference>
<dbReference type="InterPro" id="IPR011707">
    <property type="entry name" value="Cu-oxidase-like_N"/>
</dbReference>
<evidence type="ECO:0000259" key="6">
    <source>
        <dbReference type="Pfam" id="PF07732"/>
    </source>
</evidence>
<evidence type="ECO:0000256" key="2">
    <source>
        <dbReference type="ARBA" id="ARBA00022723"/>
    </source>
</evidence>
<organism evidence="7 8">
    <name type="scientific">Mya arenaria</name>
    <name type="common">Soft-shell clam</name>
    <dbReference type="NCBI Taxonomy" id="6604"/>
    <lineage>
        <taxon>Eukaryota</taxon>
        <taxon>Metazoa</taxon>
        <taxon>Spiralia</taxon>
        <taxon>Lophotrochozoa</taxon>
        <taxon>Mollusca</taxon>
        <taxon>Bivalvia</taxon>
        <taxon>Autobranchia</taxon>
        <taxon>Heteroconchia</taxon>
        <taxon>Euheterodonta</taxon>
        <taxon>Imparidentia</taxon>
        <taxon>Neoheterodontei</taxon>
        <taxon>Myida</taxon>
        <taxon>Myoidea</taxon>
        <taxon>Myidae</taxon>
        <taxon>Mya</taxon>
    </lineage>
</organism>
<feature type="domain" description="Plastocyanin-like" evidence="6">
    <location>
        <begin position="326"/>
        <end position="434"/>
    </location>
</feature>
<feature type="domain" description="Plastocyanin-like" evidence="5">
    <location>
        <begin position="838"/>
        <end position="940"/>
    </location>
</feature>
<name>A0ABY7FJU6_MYAAR</name>
<dbReference type="InterPro" id="IPR033138">
    <property type="entry name" value="Cu_oxidase_CS"/>
</dbReference>
<dbReference type="InterPro" id="IPR045087">
    <property type="entry name" value="Cu-oxidase_fam"/>
</dbReference>
<dbReference type="Pfam" id="PF07732">
    <property type="entry name" value="Cu-oxidase_3"/>
    <property type="match status" value="2"/>
</dbReference>
<sequence>MSLIEADLKIKSAKDRIGSKYMKAVRGSGVARGGALYLDGEKGIAKRDDGVPPGGRFVYIWNLTANFAPTPDDDACVPWGYHSHVDSMVDIETGLVGVLLSCKPGTLGPTGRRNDVSHELVFYVDETDEAKSHLFDHINGYVYGNMPGLDVCEGEEVAIYVFALGNGFHTMQIYGQTFVHQKHRSDAVDIYPASFYALTMVPINIGTWLLVCRNNDHLHDGMTAFFHVKQCSAEPLPETPPGKKRRYFIAAEEVNWNYMPGGKDLFSAGKVEMDHGFSSNAHHHMHHGEHHDSVGNTYKKAVFVEYEDETFRRMKPRPIDEEHLHMMGPPIKVEVGDTVEIVFQNKASRPYSIFPHGVAFDKSMEGSVYYTADSEVPYGLITQAAGFTTYRFTVPWTAAPTADDPNCLSYTYHSAVDVRKDTNTGLIGPLLVCKPGSLNEQGRQVHVNKEIFVLFAVIDENLSWYIDDSVRQFAPEKASLDKNEESFKHGNLIHAINGRIYGTLNGMDMCLGDRVSWHFLGIGSSKDLHGVAMEGNAMAVNGRTLDAKIIIPGLGFTGRWALYCHTHHHLMAGMTSIYNVNVCRTPQSLPVVPMKPSGAVRRYYIAAVEIDWDYAPSGRDKIKDESLSESHTHGYLYTRTDGGFLGTKYKKAVYREFTDDSFQFQKKRGYREIHLGLLGPFIRAEVGDVIEVVFWNNASHPFSIKPHGVFTNKGNEGMKYNDQSNFDDDDEVQPGNKFTYRWTVPQRAGPGPNEPNCIGWMYHSGSNMIRDTPSGLMGPLVTCRRGILDARNQRLDHHTREFALVYYIINENRSWYIRDNMNKIKGTMAPHIEFEESNLMNAINGYIYGNTPGMVMEVGEHVTWYVLGLGSEDDFHTVHFHGQTYVHRTSMSHRGDVVEVFPGTYETVDMYTDNPGTWLIHCHVMAHLSHGMEAKYAVVPKGGLKALEDAESNRRRPIVLHKLPVVGQTSEFVDPGVQVTRIRNIPPASNIDVNRNPTSDARSTARRNNRRRSAALAALYQIGLLPGNLQTRS</sequence>
<keyword evidence="2" id="KW-0479">Metal-binding</keyword>
<dbReference type="PANTHER" id="PTHR11709:SF504">
    <property type="entry name" value="PLASTOCYANIN-LIKE DOMAIN-CONTAINING PROTEIN"/>
    <property type="match status" value="1"/>
</dbReference>
<comment type="similarity">
    <text evidence="1">Belongs to the multicopper oxidase family.</text>
</comment>
<evidence type="ECO:0000313" key="7">
    <source>
        <dbReference type="EMBL" id="WAR21444.1"/>
    </source>
</evidence>
<evidence type="ECO:0000256" key="3">
    <source>
        <dbReference type="ARBA" id="ARBA00023002"/>
    </source>
</evidence>
<protein>
    <submittedName>
        <fullName evidence="7">HPHL1-like protein</fullName>
    </submittedName>
</protein>
<feature type="domain" description="Plastocyanin-like" evidence="6">
    <location>
        <begin position="677"/>
        <end position="781"/>
    </location>
</feature>
<proteinExistence type="inferred from homology"/>
<dbReference type="InterPro" id="IPR011706">
    <property type="entry name" value="Cu-oxidase_C"/>
</dbReference>
<feature type="region of interest" description="Disordered" evidence="4">
    <location>
        <begin position="988"/>
        <end position="1010"/>
    </location>
</feature>
<dbReference type="Pfam" id="PF07731">
    <property type="entry name" value="Cu-oxidase_2"/>
    <property type="match status" value="1"/>
</dbReference>